<dbReference type="InterPro" id="IPR011335">
    <property type="entry name" value="Restrct_endonuc-II-like"/>
</dbReference>
<sequence>MSRAARQAARGRGRRGEWLAALWLRLKGFRILARGLRTPAGEVDLIARRGRLLIVVEVKARGNLADALAAITARQRARISRAAEIFLQRNPALADCDLRFDAVLIVPGQAPRHVIDAWRGGDRAVNT</sequence>
<dbReference type="NCBIfam" id="TIGR00252">
    <property type="entry name" value="YraN family protein"/>
    <property type="match status" value="1"/>
</dbReference>
<organism evidence="3 4">
    <name type="scientific">Ferruginivarius sediminum</name>
    <dbReference type="NCBI Taxonomy" id="2661937"/>
    <lineage>
        <taxon>Bacteria</taxon>
        <taxon>Pseudomonadati</taxon>
        <taxon>Pseudomonadota</taxon>
        <taxon>Alphaproteobacteria</taxon>
        <taxon>Rhodospirillales</taxon>
        <taxon>Rhodospirillaceae</taxon>
        <taxon>Ferruginivarius</taxon>
    </lineage>
</organism>
<evidence type="ECO:0000256" key="2">
    <source>
        <dbReference type="HAMAP-Rule" id="MF_00048"/>
    </source>
</evidence>
<evidence type="ECO:0000256" key="1">
    <source>
        <dbReference type="ARBA" id="ARBA00006738"/>
    </source>
</evidence>
<dbReference type="Pfam" id="PF02021">
    <property type="entry name" value="UPF0102"/>
    <property type="match status" value="1"/>
</dbReference>
<keyword evidence="4" id="KW-1185">Reference proteome</keyword>
<dbReference type="HAMAP" id="MF_00048">
    <property type="entry name" value="UPF0102"/>
    <property type="match status" value="1"/>
</dbReference>
<gene>
    <name evidence="3" type="ORF">DRB17_04950</name>
</gene>
<dbReference type="Gene3D" id="3.40.1350.10">
    <property type="match status" value="1"/>
</dbReference>
<dbReference type="RefSeq" id="WP_114581072.1">
    <property type="nucleotide sequence ID" value="NZ_QPMH01000003.1"/>
</dbReference>
<name>A0A369TE56_9PROT</name>
<protein>
    <recommendedName>
        <fullName evidence="2">UPF0102 protein DRB17_04950</fullName>
    </recommendedName>
</protein>
<evidence type="ECO:0000313" key="4">
    <source>
        <dbReference type="Proteomes" id="UP000253941"/>
    </source>
</evidence>
<dbReference type="PANTHER" id="PTHR34039">
    <property type="entry name" value="UPF0102 PROTEIN YRAN"/>
    <property type="match status" value="1"/>
</dbReference>
<dbReference type="InterPro" id="IPR003509">
    <property type="entry name" value="UPF0102_YraN-like"/>
</dbReference>
<comment type="similarity">
    <text evidence="1 2">Belongs to the UPF0102 family.</text>
</comment>
<dbReference type="AlphaFoldDB" id="A0A369TE56"/>
<dbReference type="InterPro" id="IPR011856">
    <property type="entry name" value="tRNA_endonuc-like_dom_sf"/>
</dbReference>
<dbReference type="EMBL" id="QPMH01000003">
    <property type="protein sequence ID" value="RDD63122.1"/>
    <property type="molecule type" value="Genomic_DNA"/>
</dbReference>
<evidence type="ECO:0000313" key="3">
    <source>
        <dbReference type="EMBL" id="RDD63122.1"/>
    </source>
</evidence>
<dbReference type="GO" id="GO:0003676">
    <property type="term" value="F:nucleic acid binding"/>
    <property type="evidence" value="ECO:0007669"/>
    <property type="project" value="InterPro"/>
</dbReference>
<dbReference type="Proteomes" id="UP000253941">
    <property type="component" value="Unassembled WGS sequence"/>
</dbReference>
<reference evidence="3 4" key="1">
    <citation type="submission" date="2018-07" db="EMBL/GenBank/DDBJ databases">
        <title>Venubactetium sediminum gen. nov., sp. nov., isolated from a marine solar saltern.</title>
        <authorList>
            <person name="Wang S."/>
        </authorList>
    </citation>
    <scope>NUCLEOTIDE SEQUENCE [LARGE SCALE GENOMIC DNA]</scope>
    <source>
        <strain evidence="3 4">WD2A32</strain>
    </source>
</reference>
<accession>A0A369TE56</accession>
<proteinExistence type="inferred from homology"/>
<comment type="caution">
    <text evidence="3">The sequence shown here is derived from an EMBL/GenBank/DDBJ whole genome shotgun (WGS) entry which is preliminary data.</text>
</comment>
<dbReference type="SUPFAM" id="SSF52980">
    <property type="entry name" value="Restriction endonuclease-like"/>
    <property type="match status" value="1"/>
</dbReference>
<dbReference type="PANTHER" id="PTHR34039:SF1">
    <property type="entry name" value="UPF0102 PROTEIN YRAN"/>
    <property type="match status" value="1"/>
</dbReference>
<dbReference type="NCBIfam" id="NF009151">
    <property type="entry name" value="PRK12497.1-5"/>
    <property type="match status" value="1"/>
</dbReference>